<gene>
    <name evidence="3" type="ORF">BRENAR_LOCUS4013</name>
</gene>
<name>A0A448YQT7_BRENA</name>
<accession>A0A448YQT7</accession>
<dbReference type="OrthoDB" id="4092496at2759"/>
<keyword evidence="2" id="KW-0732">Signal</keyword>
<feature type="compositionally biased region" description="Low complexity" evidence="1">
    <location>
        <begin position="117"/>
        <end position="195"/>
    </location>
</feature>
<evidence type="ECO:0000313" key="3">
    <source>
        <dbReference type="EMBL" id="VEU23282.1"/>
    </source>
</evidence>
<keyword evidence="4" id="KW-1185">Reference proteome</keyword>
<feature type="region of interest" description="Disordered" evidence="1">
    <location>
        <begin position="107"/>
        <end position="195"/>
    </location>
</feature>
<feature type="signal peptide" evidence="2">
    <location>
        <begin position="1"/>
        <end position="15"/>
    </location>
</feature>
<evidence type="ECO:0000313" key="4">
    <source>
        <dbReference type="Proteomes" id="UP000290900"/>
    </source>
</evidence>
<organism evidence="3 4">
    <name type="scientific">Brettanomyces naardenensis</name>
    <name type="common">Yeast</name>
    <dbReference type="NCBI Taxonomy" id="13370"/>
    <lineage>
        <taxon>Eukaryota</taxon>
        <taxon>Fungi</taxon>
        <taxon>Dikarya</taxon>
        <taxon>Ascomycota</taxon>
        <taxon>Saccharomycotina</taxon>
        <taxon>Pichiomycetes</taxon>
        <taxon>Pichiales</taxon>
        <taxon>Pichiaceae</taxon>
        <taxon>Brettanomyces</taxon>
    </lineage>
</organism>
<proteinExistence type="predicted"/>
<dbReference type="Proteomes" id="UP000290900">
    <property type="component" value="Unassembled WGS sequence"/>
</dbReference>
<evidence type="ECO:0000256" key="2">
    <source>
        <dbReference type="SAM" id="SignalP"/>
    </source>
</evidence>
<dbReference type="AlphaFoldDB" id="A0A448YQT7"/>
<feature type="chain" id="PRO_5019246036" evidence="2">
    <location>
        <begin position="16"/>
        <end position="220"/>
    </location>
</feature>
<evidence type="ECO:0000256" key="1">
    <source>
        <dbReference type="SAM" id="MobiDB-lite"/>
    </source>
</evidence>
<dbReference type="InParanoid" id="A0A448YQT7"/>
<protein>
    <submittedName>
        <fullName evidence="3">DEKNAAC104410</fullName>
    </submittedName>
</protein>
<reference evidence="3 4" key="1">
    <citation type="submission" date="2018-12" db="EMBL/GenBank/DDBJ databases">
        <authorList>
            <person name="Tiukova I."/>
            <person name="Dainat J."/>
        </authorList>
    </citation>
    <scope>NUCLEOTIDE SEQUENCE [LARGE SCALE GENOMIC DNA]</scope>
</reference>
<dbReference type="EMBL" id="CAACVR010000041">
    <property type="protein sequence ID" value="VEU23282.1"/>
    <property type="molecule type" value="Genomic_DNA"/>
</dbReference>
<sequence>MLSLLLLPLLSLTSASPVADPLAEALGFAKPDDASYDCHSYCGNAIIQARKCSPDGNTDGDYDSSCLCSSGSGFLALVPDCLACGWCLWDDYGSFLTSALAQCNTDTQPTGTECAPSSSAISSSQPTDESTTEPTSEPSSEPTSESTAESTSEEPTSNESSAAPSSEAASSAPEESTASAESVSTTEASSSASAVQTFTGGANKVAVGAAGILGAAVLLM</sequence>
<dbReference type="STRING" id="13370.A0A448YQT7"/>